<evidence type="ECO:0000313" key="2">
    <source>
        <dbReference type="EMBL" id="CDF35459.1"/>
    </source>
</evidence>
<keyword evidence="3" id="KW-1185">Reference proteome</keyword>
<sequence length="230" mass="24017">MTHSKDAHLGFCLSPVAPNAPLAGALQSRKVSSRTTKQKFHVPTHPHRAASMSLTNDLLIKGLEVGVATFVGKAAGVQMPTGGQARRSEAQSGRTRKKKRRPSSSAEQRVEAEDVRGMVEEVVRVAGRVGEVAERGGPEAKKWVKLAICIGIDLVGSGSVAVPLVGDALDLVTAPLAAVMLQALFGSTLVTVGGLAEELLPGTDVIPTATLAWLAEYYGYLNGKADEASG</sequence>
<dbReference type="AlphaFoldDB" id="R7QBM9"/>
<evidence type="ECO:0000313" key="3">
    <source>
        <dbReference type="Proteomes" id="UP000012073"/>
    </source>
</evidence>
<feature type="region of interest" description="Disordered" evidence="1">
    <location>
        <begin position="79"/>
        <end position="112"/>
    </location>
</feature>
<protein>
    <submittedName>
        <fullName evidence="2">Uncharacterized protein</fullName>
    </submittedName>
</protein>
<dbReference type="RefSeq" id="XP_005715278.1">
    <property type="nucleotide sequence ID" value="XM_005715221.1"/>
</dbReference>
<dbReference type="Gramene" id="CDF35459">
    <property type="protein sequence ID" value="CDF35459"/>
    <property type="gene ID" value="CHC_T00003967001"/>
</dbReference>
<gene>
    <name evidence="2" type="ORF">CHC_T00003967001</name>
</gene>
<reference evidence="3" key="1">
    <citation type="journal article" date="2013" name="Proc. Natl. Acad. Sci. U.S.A.">
        <title>Genome structure and metabolic features in the red seaweed Chondrus crispus shed light on evolution of the Archaeplastida.</title>
        <authorList>
            <person name="Collen J."/>
            <person name="Porcel B."/>
            <person name="Carre W."/>
            <person name="Ball S.G."/>
            <person name="Chaparro C."/>
            <person name="Tonon T."/>
            <person name="Barbeyron T."/>
            <person name="Michel G."/>
            <person name="Noel B."/>
            <person name="Valentin K."/>
            <person name="Elias M."/>
            <person name="Artiguenave F."/>
            <person name="Arun A."/>
            <person name="Aury J.M."/>
            <person name="Barbosa-Neto J.F."/>
            <person name="Bothwell J.H."/>
            <person name="Bouget F.Y."/>
            <person name="Brillet L."/>
            <person name="Cabello-Hurtado F."/>
            <person name="Capella-Gutierrez S."/>
            <person name="Charrier B."/>
            <person name="Cladiere L."/>
            <person name="Cock J.M."/>
            <person name="Coelho S.M."/>
            <person name="Colleoni C."/>
            <person name="Czjzek M."/>
            <person name="Da Silva C."/>
            <person name="Delage L."/>
            <person name="Denoeud F."/>
            <person name="Deschamps P."/>
            <person name="Dittami S.M."/>
            <person name="Gabaldon T."/>
            <person name="Gachon C.M."/>
            <person name="Groisillier A."/>
            <person name="Herve C."/>
            <person name="Jabbari K."/>
            <person name="Katinka M."/>
            <person name="Kloareg B."/>
            <person name="Kowalczyk N."/>
            <person name="Labadie K."/>
            <person name="Leblanc C."/>
            <person name="Lopez P.J."/>
            <person name="McLachlan D.H."/>
            <person name="Meslet-Cladiere L."/>
            <person name="Moustafa A."/>
            <person name="Nehr Z."/>
            <person name="Nyvall Collen P."/>
            <person name="Panaud O."/>
            <person name="Partensky F."/>
            <person name="Poulain J."/>
            <person name="Rensing S.A."/>
            <person name="Rousvoal S."/>
            <person name="Samson G."/>
            <person name="Symeonidi A."/>
            <person name="Weissenbach J."/>
            <person name="Zambounis A."/>
            <person name="Wincker P."/>
            <person name="Boyen C."/>
        </authorList>
    </citation>
    <scope>NUCLEOTIDE SEQUENCE [LARGE SCALE GENOMIC DNA]</scope>
    <source>
        <strain evidence="3">cv. Stackhouse</strain>
    </source>
</reference>
<proteinExistence type="predicted"/>
<dbReference type="EMBL" id="HG001731">
    <property type="protein sequence ID" value="CDF35459.1"/>
    <property type="molecule type" value="Genomic_DNA"/>
</dbReference>
<accession>R7QBM9</accession>
<dbReference type="OrthoDB" id="192262at2759"/>
<dbReference type="GeneID" id="17322991"/>
<dbReference type="KEGG" id="ccp:CHC_T00003967001"/>
<organism evidence="2 3">
    <name type="scientific">Chondrus crispus</name>
    <name type="common">Carrageen Irish moss</name>
    <name type="synonym">Polymorpha crispa</name>
    <dbReference type="NCBI Taxonomy" id="2769"/>
    <lineage>
        <taxon>Eukaryota</taxon>
        <taxon>Rhodophyta</taxon>
        <taxon>Florideophyceae</taxon>
        <taxon>Rhodymeniophycidae</taxon>
        <taxon>Gigartinales</taxon>
        <taxon>Gigartinaceae</taxon>
        <taxon>Chondrus</taxon>
    </lineage>
</organism>
<dbReference type="Proteomes" id="UP000012073">
    <property type="component" value="Unassembled WGS sequence"/>
</dbReference>
<name>R7QBM9_CHOCR</name>
<evidence type="ECO:0000256" key="1">
    <source>
        <dbReference type="SAM" id="MobiDB-lite"/>
    </source>
</evidence>